<accession>L8MZS7</accession>
<name>L8MZS7_9CYAN</name>
<dbReference type="RefSeq" id="WP_009628417.1">
    <property type="nucleotide sequence ID" value="NZ_ALWB01000165.1"/>
</dbReference>
<gene>
    <name evidence="1" type="ORF">Pse7429DRAFT_3351</name>
</gene>
<evidence type="ECO:0000313" key="2">
    <source>
        <dbReference type="Proteomes" id="UP000011201"/>
    </source>
</evidence>
<evidence type="ECO:0000313" key="1">
    <source>
        <dbReference type="EMBL" id="ELS31503.1"/>
    </source>
</evidence>
<reference evidence="1 2" key="1">
    <citation type="journal article" date="2013" name="Proc. Natl. Acad. Sci. U.S.A.">
        <title>Improving the coverage of the cyanobacterial phylum using diversity-driven genome sequencing.</title>
        <authorList>
            <person name="Shih P.M."/>
            <person name="Wu D."/>
            <person name="Latifi A."/>
            <person name="Axen S.D."/>
            <person name="Fewer D.P."/>
            <person name="Talla E."/>
            <person name="Calteau A."/>
            <person name="Cai F."/>
            <person name="Tandeau de Marsac N."/>
            <person name="Rippka R."/>
            <person name="Herdman M."/>
            <person name="Sivonen K."/>
            <person name="Coursin T."/>
            <person name="Laurent T."/>
            <person name="Goodwin L."/>
            <person name="Nolan M."/>
            <person name="Davenport K.W."/>
            <person name="Han C.S."/>
            <person name="Rubin E.M."/>
            <person name="Eisen J.A."/>
            <person name="Woyke T."/>
            <person name="Gugger M."/>
            <person name="Kerfeld C.A."/>
        </authorList>
    </citation>
    <scope>NUCLEOTIDE SEQUENCE [LARGE SCALE GENOMIC DNA]</scope>
    <source>
        <strain evidence="1 2">PCC 7429</strain>
    </source>
</reference>
<dbReference type="AlphaFoldDB" id="L8MZS7"/>
<proteinExistence type="predicted"/>
<sequence length="58" mass="6457">MIKALPEAALEETVEELESISRFYANRFPQSSLPVIPASTIKGKLKQVQVRPTITLES</sequence>
<dbReference type="Proteomes" id="UP000011201">
    <property type="component" value="Unassembled WGS sequence"/>
</dbReference>
<comment type="caution">
    <text evidence="1">The sequence shown here is derived from an EMBL/GenBank/DDBJ whole genome shotgun (WGS) entry which is preliminary data.</text>
</comment>
<protein>
    <submittedName>
        <fullName evidence="1">Uncharacterized protein</fullName>
    </submittedName>
</protein>
<dbReference type="PATRIC" id="fig|927668.3.peg.3853"/>
<keyword evidence="2" id="KW-1185">Reference proteome</keyword>
<organism evidence="1 2">
    <name type="scientific">Pseudanabaena biceps PCC 7429</name>
    <dbReference type="NCBI Taxonomy" id="927668"/>
    <lineage>
        <taxon>Bacteria</taxon>
        <taxon>Bacillati</taxon>
        <taxon>Cyanobacteriota</taxon>
        <taxon>Cyanophyceae</taxon>
        <taxon>Pseudanabaenales</taxon>
        <taxon>Pseudanabaenaceae</taxon>
        <taxon>Pseudanabaena</taxon>
    </lineage>
</organism>
<dbReference type="EMBL" id="ALWB01000165">
    <property type="protein sequence ID" value="ELS31503.1"/>
    <property type="molecule type" value="Genomic_DNA"/>
</dbReference>